<dbReference type="EMBL" id="JAJEQR010000008">
    <property type="protein sequence ID" value="MCC2230142.1"/>
    <property type="molecule type" value="Genomic_DNA"/>
</dbReference>
<comment type="caution">
    <text evidence="2">The sequence shown here is derived from an EMBL/GenBank/DDBJ whole genome shotgun (WGS) entry which is preliminary data.</text>
</comment>
<gene>
    <name evidence="2" type="ORF">LKD81_03885</name>
</gene>
<sequence length="359" mass="40413">MRKHTRELLKGMQARLDAQEQLLQSQEERILAEQKRIDACEQGLAQLAENVRNHNQMLDGYMDLVTNVRNTNALTERISSQSEMFGIKIARLEKAMKERPAQAAPSVILSGEDASVMQAAPAAASAPVSEAAVDGDYQAIDYFDFENYFRGSKDAIKENQKQYVPYFEGKKNVLDLGCGRGEFLELLKEHDIDATGVDFYEEYADYCKGNGLKAVHGDAVEYLRQCDRCGGIFAGQLAEHLSTEQLVQLCELAYEKLEDGAYLIIETPNPMSLAIYTHAFYIDPSHQKPVHPMTLKYFLEKAGFHKIDFIFTKNSRIPMEIPELKAEGVENLEAFNQSMKQVSELLFGSQDYAIVGQKV</sequence>
<reference evidence="2" key="1">
    <citation type="submission" date="2021-10" db="EMBL/GenBank/DDBJ databases">
        <title>Anaerobic single-cell dispensing facilitates the cultivation of human gut bacteria.</title>
        <authorList>
            <person name="Afrizal A."/>
        </authorList>
    </citation>
    <scope>NUCLEOTIDE SEQUENCE</scope>
    <source>
        <strain evidence="2">CLA-AA-H215</strain>
    </source>
</reference>
<dbReference type="Gene3D" id="3.40.50.150">
    <property type="entry name" value="Vaccinia Virus protein VP39"/>
    <property type="match status" value="1"/>
</dbReference>
<protein>
    <submittedName>
        <fullName evidence="2">Class I SAM-dependent methyltransferase</fullName>
    </submittedName>
</protein>
<feature type="coiled-coil region" evidence="1">
    <location>
        <begin position="9"/>
        <end position="36"/>
    </location>
</feature>
<keyword evidence="2" id="KW-0489">Methyltransferase</keyword>
<evidence type="ECO:0000313" key="3">
    <source>
        <dbReference type="Proteomes" id="UP001198182"/>
    </source>
</evidence>
<name>A0AAE3E908_9FIRM</name>
<keyword evidence="2" id="KW-0808">Transferase</keyword>
<dbReference type="InterPro" id="IPR029063">
    <property type="entry name" value="SAM-dependent_MTases_sf"/>
</dbReference>
<dbReference type="GO" id="GO:0008168">
    <property type="term" value="F:methyltransferase activity"/>
    <property type="evidence" value="ECO:0007669"/>
    <property type="project" value="UniProtKB-KW"/>
</dbReference>
<dbReference type="Proteomes" id="UP001198182">
    <property type="component" value="Unassembled WGS sequence"/>
</dbReference>
<evidence type="ECO:0000313" key="2">
    <source>
        <dbReference type="EMBL" id="MCC2230142.1"/>
    </source>
</evidence>
<dbReference type="AlphaFoldDB" id="A0AAE3E908"/>
<evidence type="ECO:0000256" key="1">
    <source>
        <dbReference type="SAM" id="Coils"/>
    </source>
</evidence>
<dbReference type="CDD" id="cd02440">
    <property type="entry name" value="AdoMet_MTases"/>
    <property type="match status" value="1"/>
</dbReference>
<keyword evidence="1" id="KW-0175">Coiled coil</keyword>
<organism evidence="2 3">
    <name type="scientific">Hominifimenecus microfluidus</name>
    <dbReference type="NCBI Taxonomy" id="2885348"/>
    <lineage>
        <taxon>Bacteria</taxon>
        <taxon>Bacillati</taxon>
        <taxon>Bacillota</taxon>
        <taxon>Clostridia</taxon>
        <taxon>Lachnospirales</taxon>
        <taxon>Lachnospiraceae</taxon>
        <taxon>Hominifimenecus</taxon>
    </lineage>
</organism>
<dbReference type="SUPFAM" id="SSF53335">
    <property type="entry name" value="S-adenosyl-L-methionine-dependent methyltransferases"/>
    <property type="match status" value="1"/>
</dbReference>
<keyword evidence="3" id="KW-1185">Reference proteome</keyword>
<proteinExistence type="predicted"/>
<dbReference type="GO" id="GO:0032259">
    <property type="term" value="P:methylation"/>
    <property type="evidence" value="ECO:0007669"/>
    <property type="project" value="UniProtKB-KW"/>
</dbReference>
<dbReference type="Pfam" id="PF13489">
    <property type="entry name" value="Methyltransf_23"/>
    <property type="match status" value="1"/>
</dbReference>
<dbReference type="RefSeq" id="WP_308452852.1">
    <property type="nucleotide sequence ID" value="NZ_JAJEQR010000008.1"/>
</dbReference>
<dbReference type="PANTHER" id="PTHR43861">
    <property type="entry name" value="TRANS-ACONITATE 2-METHYLTRANSFERASE-RELATED"/>
    <property type="match status" value="1"/>
</dbReference>
<accession>A0AAE3E908</accession>